<keyword evidence="3" id="KW-1185">Reference proteome</keyword>
<dbReference type="CDD" id="cd22343">
    <property type="entry name" value="PDDEXK_lambda_exonuclease-like"/>
    <property type="match status" value="1"/>
</dbReference>
<dbReference type="Pfam" id="PF09588">
    <property type="entry name" value="YqaJ"/>
    <property type="match status" value="1"/>
</dbReference>
<dbReference type="InterPro" id="IPR011604">
    <property type="entry name" value="PDDEXK-like_dom_sf"/>
</dbReference>
<reference evidence="2 3" key="1">
    <citation type="submission" date="2016-03" db="EMBL/GenBank/DDBJ databases">
        <title>Cyphomyrmex costatus WGS genome.</title>
        <authorList>
            <person name="Nygaard S."/>
            <person name="Hu H."/>
            <person name="Boomsma J."/>
            <person name="Zhang G."/>
        </authorList>
    </citation>
    <scope>NUCLEOTIDE SEQUENCE [LARGE SCALE GENOMIC DNA]</scope>
    <source>
        <strain evidence="2">MS0001</strain>
        <tissue evidence="2">Whole body</tissue>
    </source>
</reference>
<evidence type="ECO:0000313" key="3">
    <source>
        <dbReference type="Proteomes" id="UP000078542"/>
    </source>
</evidence>
<dbReference type="STRING" id="456900.A0A151I8I3"/>
<evidence type="ECO:0000259" key="1">
    <source>
        <dbReference type="Pfam" id="PF09588"/>
    </source>
</evidence>
<proteinExistence type="predicted"/>
<evidence type="ECO:0000313" key="2">
    <source>
        <dbReference type="EMBL" id="KYM94637.1"/>
    </source>
</evidence>
<sequence>MNIIKNVKIEPLNECCESKLKTLDGDFILICKESKINYLLWQKERQFRVTGSRCYELYTYTRNKNPNWKKKCHDYFYPVNFKSEFTEYGRKTESSARNAFSEAYTKVIEIGLVISKQNPWLAYSPDGIIVNDDKSMELLEIKCPYKGKSMNAVSPIPKIYPMNINDAIMYEFKSCLIIEGLQVRLKEKHKYYAQVQMGMAVLNLKNTKFVIYASYDKSIIIINVPFNKSFVISMLKSLKETYYNIMLHEICKNENAQI</sequence>
<dbReference type="SUPFAM" id="SSF52980">
    <property type="entry name" value="Restriction endonuclease-like"/>
    <property type="match status" value="1"/>
</dbReference>
<feature type="domain" description="YqaJ viral recombinase" evidence="1">
    <location>
        <begin position="41"/>
        <end position="201"/>
    </location>
</feature>
<dbReference type="PANTHER" id="PTHR46609:SF8">
    <property type="entry name" value="YQAJ VIRAL RECOMBINASE DOMAIN-CONTAINING PROTEIN"/>
    <property type="match status" value="1"/>
</dbReference>
<accession>A0A151I8I3</accession>
<organism evidence="2 3">
    <name type="scientific">Cyphomyrmex costatus</name>
    <dbReference type="NCBI Taxonomy" id="456900"/>
    <lineage>
        <taxon>Eukaryota</taxon>
        <taxon>Metazoa</taxon>
        <taxon>Ecdysozoa</taxon>
        <taxon>Arthropoda</taxon>
        <taxon>Hexapoda</taxon>
        <taxon>Insecta</taxon>
        <taxon>Pterygota</taxon>
        <taxon>Neoptera</taxon>
        <taxon>Endopterygota</taxon>
        <taxon>Hymenoptera</taxon>
        <taxon>Apocrita</taxon>
        <taxon>Aculeata</taxon>
        <taxon>Formicoidea</taxon>
        <taxon>Formicidae</taxon>
        <taxon>Myrmicinae</taxon>
        <taxon>Cyphomyrmex</taxon>
    </lineage>
</organism>
<dbReference type="Proteomes" id="UP000078542">
    <property type="component" value="Unassembled WGS sequence"/>
</dbReference>
<protein>
    <recommendedName>
        <fullName evidence="1">YqaJ viral recombinase domain-containing protein</fullName>
    </recommendedName>
</protein>
<dbReference type="Gene3D" id="3.90.320.10">
    <property type="match status" value="1"/>
</dbReference>
<gene>
    <name evidence="2" type="ORF">ALC62_14724</name>
</gene>
<dbReference type="InterPro" id="IPR019080">
    <property type="entry name" value="YqaJ_viral_recombinase"/>
</dbReference>
<dbReference type="InterPro" id="IPR051703">
    <property type="entry name" value="NF-kappa-B_Signaling_Reg"/>
</dbReference>
<dbReference type="EMBL" id="KQ978353">
    <property type="protein sequence ID" value="KYM94637.1"/>
    <property type="molecule type" value="Genomic_DNA"/>
</dbReference>
<dbReference type="InterPro" id="IPR011335">
    <property type="entry name" value="Restrct_endonuc-II-like"/>
</dbReference>
<name>A0A151I8I3_9HYME</name>
<dbReference type="PANTHER" id="PTHR46609">
    <property type="entry name" value="EXONUCLEASE, PHAGE-TYPE/RECB, C-TERMINAL DOMAIN-CONTAINING PROTEIN"/>
    <property type="match status" value="1"/>
</dbReference>
<dbReference type="GO" id="GO:0006281">
    <property type="term" value="P:DNA repair"/>
    <property type="evidence" value="ECO:0007669"/>
    <property type="project" value="UniProtKB-ARBA"/>
</dbReference>
<dbReference type="AlphaFoldDB" id="A0A151I8I3"/>